<dbReference type="InterPro" id="IPR029068">
    <property type="entry name" value="Glyas_Bleomycin-R_OHBP_Dase"/>
</dbReference>
<gene>
    <name evidence="3" type="ORF">H8S47_06895</name>
</gene>
<dbReference type="Pfam" id="PF00903">
    <property type="entry name" value="Glyoxalase"/>
    <property type="match status" value="1"/>
</dbReference>
<keyword evidence="4" id="KW-1185">Reference proteome</keyword>
<dbReference type="RefSeq" id="WP_187503166.1">
    <property type="nucleotide sequence ID" value="NZ_CP162536.1"/>
</dbReference>
<dbReference type="PANTHER" id="PTHR43048:SF6">
    <property type="entry name" value="BLR8189 PROTEIN"/>
    <property type="match status" value="1"/>
</dbReference>
<sequence length="136" mass="15060">MIALSGIHHIGIVVESVEASVTWYVDNLGFERLYTFGWPGVQAAFIGRGSLKIELFQNEQATRMAEDRRRAETNLRIGGINHFAIEVVDLDATVAALQQKGVEVVSPPREVPNSGGSHFAFIHDNEQMLIELFQPA</sequence>
<name>A0ABR7ALS3_9SPHN</name>
<reference evidence="3 4" key="1">
    <citation type="submission" date="2020-08" db="EMBL/GenBank/DDBJ databases">
        <title>Putative novel bacterial strains isolated from necrotic wheat leaf tissues caused by Xanthomonas translucens.</title>
        <authorList>
            <person name="Tambong J.T."/>
        </authorList>
    </citation>
    <scope>NUCLEOTIDE SEQUENCE [LARGE SCALE GENOMIC DNA]</scope>
    <source>
        <strain evidence="4">DOAB 1063</strain>
    </source>
</reference>
<keyword evidence="1" id="KW-0479">Metal-binding</keyword>
<dbReference type="Proteomes" id="UP000597613">
    <property type="component" value="Unassembled WGS sequence"/>
</dbReference>
<accession>A0ABR7ALS3</accession>
<dbReference type="InterPro" id="IPR051785">
    <property type="entry name" value="MMCE/EMCE_epimerase"/>
</dbReference>
<comment type="caution">
    <text evidence="3">The sequence shown here is derived from an EMBL/GenBank/DDBJ whole genome shotgun (WGS) entry which is preliminary data.</text>
</comment>
<protein>
    <submittedName>
        <fullName evidence="3">VOC family protein</fullName>
    </submittedName>
</protein>
<dbReference type="SUPFAM" id="SSF54593">
    <property type="entry name" value="Glyoxalase/Bleomycin resistance protein/Dihydroxybiphenyl dioxygenase"/>
    <property type="match status" value="1"/>
</dbReference>
<dbReference type="PROSITE" id="PS51819">
    <property type="entry name" value="VOC"/>
    <property type="match status" value="1"/>
</dbReference>
<evidence type="ECO:0000313" key="4">
    <source>
        <dbReference type="Proteomes" id="UP000597613"/>
    </source>
</evidence>
<dbReference type="Gene3D" id="3.10.180.10">
    <property type="entry name" value="2,3-Dihydroxybiphenyl 1,2-Dioxygenase, domain 1"/>
    <property type="match status" value="1"/>
</dbReference>
<evidence type="ECO:0000259" key="2">
    <source>
        <dbReference type="PROSITE" id="PS51819"/>
    </source>
</evidence>
<dbReference type="InterPro" id="IPR037523">
    <property type="entry name" value="VOC_core"/>
</dbReference>
<proteinExistence type="predicted"/>
<evidence type="ECO:0000313" key="3">
    <source>
        <dbReference type="EMBL" id="MBC3941412.1"/>
    </source>
</evidence>
<dbReference type="PANTHER" id="PTHR43048">
    <property type="entry name" value="METHYLMALONYL-COA EPIMERASE"/>
    <property type="match status" value="1"/>
</dbReference>
<evidence type="ECO:0000256" key="1">
    <source>
        <dbReference type="ARBA" id="ARBA00022723"/>
    </source>
</evidence>
<feature type="domain" description="VOC" evidence="2">
    <location>
        <begin position="6"/>
        <end position="135"/>
    </location>
</feature>
<dbReference type="EMBL" id="JACONT010000010">
    <property type="protein sequence ID" value="MBC3941412.1"/>
    <property type="molecule type" value="Genomic_DNA"/>
</dbReference>
<dbReference type="InterPro" id="IPR004360">
    <property type="entry name" value="Glyas_Fos-R_dOase_dom"/>
</dbReference>
<organism evidence="3 4">
    <name type="scientific">Sphingomonas albertensis</name>
    <dbReference type="NCBI Taxonomy" id="2762591"/>
    <lineage>
        <taxon>Bacteria</taxon>
        <taxon>Pseudomonadati</taxon>
        <taxon>Pseudomonadota</taxon>
        <taxon>Alphaproteobacteria</taxon>
        <taxon>Sphingomonadales</taxon>
        <taxon>Sphingomonadaceae</taxon>
        <taxon>Sphingomonas</taxon>
    </lineage>
</organism>